<comment type="caution">
    <text evidence="2">The sequence shown here is derived from an EMBL/GenBank/DDBJ whole genome shotgun (WGS) entry which is preliminary data.</text>
</comment>
<feature type="compositionally biased region" description="Basic residues" evidence="1">
    <location>
        <begin position="21"/>
        <end position="30"/>
    </location>
</feature>
<dbReference type="Proteomes" id="UP000594638">
    <property type="component" value="Unassembled WGS sequence"/>
</dbReference>
<sequence>MVLTRSVDPKSRPNIGESSKRKAQKRKSMKGCKVLMPESSSGTSSKSRIHGRKVGINYPRILNWNLDKLPSGAKLEEDVFSAPDVQDINPSEMETVQPYMDGVLYNKPQQPSLSCYSRSSKINRTAKKSKPRILMITDGRLSHSSDIDDDDDFVDPPLRRQRTSFSIHYSMDPLMELDKMYVESSKE</sequence>
<reference evidence="2 3" key="1">
    <citation type="submission" date="2019-12" db="EMBL/GenBank/DDBJ databases">
        <authorList>
            <person name="Alioto T."/>
            <person name="Alioto T."/>
            <person name="Gomez Garrido J."/>
        </authorList>
    </citation>
    <scope>NUCLEOTIDE SEQUENCE [LARGE SCALE GENOMIC DNA]</scope>
</reference>
<gene>
    <name evidence="2" type="ORF">OLEA9_A002372</name>
</gene>
<proteinExistence type="predicted"/>
<accession>A0A8S0V4C1</accession>
<protein>
    <submittedName>
        <fullName evidence="2">Uncharacterized protein</fullName>
    </submittedName>
</protein>
<feature type="region of interest" description="Disordered" evidence="1">
    <location>
        <begin position="1"/>
        <end position="51"/>
    </location>
</feature>
<evidence type="ECO:0000313" key="2">
    <source>
        <dbReference type="EMBL" id="CAA3028008.1"/>
    </source>
</evidence>
<dbReference type="AlphaFoldDB" id="A0A8S0V4C1"/>
<keyword evidence="3" id="KW-1185">Reference proteome</keyword>
<organism evidence="2 3">
    <name type="scientific">Olea europaea subsp. europaea</name>
    <dbReference type="NCBI Taxonomy" id="158383"/>
    <lineage>
        <taxon>Eukaryota</taxon>
        <taxon>Viridiplantae</taxon>
        <taxon>Streptophyta</taxon>
        <taxon>Embryophyta</taxon>
        <taxon>Tracheophyta</taxon>
        <taxon>Spermatophyta</taxon>
        <taxon>Magnoliopsida</taxon>
        <taxon>eudicotyledons</taxon>
        <taxon>Gunneridae</taxon>
        <taxon>Pentapetalae</taxon>
        <taxon>asterids</taxon>
        <taxon>lamiids</taxon>
        <taxon>Lamiales</taxon>
        <taxon>Oleaceae</taxon>
        <taxon>Oleeae</taxon>
        <taxon>Olea</taxon>
    </lineage>
</organism>
<evidence type="ECO:0000256" key="1">
    <source>
        <dbReference type="SAM" id="MobiDB-lite"/>
    </source>
</evidence>
<name>A0A8S0V4C1_OLEEU</name>
<dbReference type="Gramene" id="OE9A002372T1">
    <property type="protein sequence ID" value="OE9A002372C1"/>
    <property type="gene ID" value="OE9A002372"/>
</dbReference>
<dbReference type="EMBL" id="CACTIH010009232">
    <property type="protein sequence ID" value="CAA3028008.1"/>
    <property type="molecule type" value="Genomic_DNA"/>
</dbReference>
<evidence type="ECO:0000313" key="3">
    <source>
        <dbReference type="Proteomes" id="UP000594638"/>
    </source>
</evidence>